<dbReference type="NCBIfam" id="TIGR01764">
    <property type="entry name" value="excise"/>
    <property type="match status" value="1"/>
</dbReference>
<evidence type="ECO:0000313" key="2">
    <source>
        <dbReference type="EMBL" id="GLW95441.1"/>
    </source>
</evidence>
<dbReference type="InterPro" id="IPR009061">
    <property type="entry name" value="DNA-bd_dom_put_sf"/>
</dbReference>
<dbReference type="AlphaFoldDB" id="A0A9W6QSQ6"/>
<name>A0A9W6QSQ6_9PSEU</name>
<dbReference type="Proteomes" id="UP001165042">
    <property type="component" value="Unassembled WGS sequence"/>
</dbReference>
<sequence length="57" mass="5799">MTVPEVAARLGVSPSSVYRAITAGELVAVKLGKSVRVSVAVFEAFVNPQAAPSAEVA</sequence>
<gene>
    <name evidence="2" type="ORF">Aglo03_62570</name>
</gene>
<reference evidence="2" key="1">
    <citation type="submission" date="2023-02" db="EMBL/GenBank/DDBJ databases">
        <title>Actinokineospora globicatena NBRC 15670.</title>
        <authorList>
            <person name="Ichikawa N."/>
            <person name="Sato H."/>
            <person name="Tonouchi N."/>
        </authorList>
    </citation>
    <scope>NUCLEOTIDE SEQUENCE</scope>
    <source>
        <strain evidence="2">NBRC 15670</strain>
    </source>
</reference>
<protein>
    <recommendedName>
        <fullName evidence="1">Helix-turn-helix domain-containing protein</fullName>
    </recommendedName>
</protein>
<feature type="domain" description="Helix-turn-helix" evidence="1">
    <location>
        <begin position="1"/>
        <end position="47"/>
    </location>
</feature>
<dbReference type="SUPFAM" id="SSF46955">
    <property type="entry name" value="Putative DNA-binding domain"/>
    <property type="match status" value="1"/>
</dbReference>
<keyword evidence="3" id="KW-1185">Reference proteome</keyword>
<comment type="caution">
    <text evidence="2">The sequence shown here is derived from an EMBL/GenBank/DDBJ whole genome shotgun (WGS) entry which is preliminary data.</text>
</comment>
<dbReference type="GO" id="GO:0003677">
    <property type="term" value="F:DNA binding"/>
    <property type="evidence" value="ECO:0007669"/>
    <property type="project" value="InterPro"/>
</dbReference>
<dbReference type="Pfam" id="PF12728">
    <property type="entry name" value="HTH_17"/>
    <property type="match status" value="1"/>
</dbReference>
<dbReference type="InterPro" id="IPR010093">
    <property type="entry name" value="SinI_DNA-bd"/>
</dbReference>
<accession>A0A9W6QSQ6</accession>
<proteinExistence type="predicted"/>
<dbReference type="EMBL" id="BSSD01000014">
    <property type="protein sequence ID" value="GLW95441.1"/>
    <property type="molecule type" value="Genomic_DNA"/>
</dbReference>
<dbReference type="InterPro" id="IPR041657">
    <property type="entry name" value="HTH_17"/>
</dbReference>
<organism evidence="2 3">
    <name type="scientific">Actinokineospora globicatena</name>
    <dbReference type="NCBI Taxonomy" id="103729"/>
    <lineage>
        <taxon>Bacteria</taxon>
        <taxon>Bacillati</taxon>
        <taxon>Actinomycetota</taxon>
        <taxon>Actinomycetes</taxon>
        <taxon>Pseudonocardiales</taxon>
        <taxon>Pseudonocardiaceae</taxon>
        <taxon>Actinokineospora</taxon>
    </lineage>
</organism>
<evidence type="ECO:0000259" key="1">
    <source>
        <dbReference type="Pfam" id="PF12728"/>
    </source>
</evidence>
<evidence type="ECO:0000313" key="3">
    <source>
        <dbReference type="Proteomes" id="UP001165042"/>
    </source>
</evidence>